<evidence type="ECO:0000313" key="10">
    <source>
        <dbReference type="Proteomes" id="UP000694569"/>
    </source>
</evidence>
<evidence type="ECO:0000256" key="8">
    <source>
        <dbReference type="RuleBase" id="RU361218"/>
    </source>
</evidence>
<dbReference type="InterPro" id="IPR008952">
    <property type="entry name" value="Tetraspanin_EC2_sf"/>
</dbReference>
<dbReference type="Pfam" id="PF00335">
    <property type="entry name" value="Tetraspanin"/>
    <property type="match status" value="1"/>
</dbReference>
<feature type="transmembrane region" description="Helical" evidence="8">
    <location>
        <begin position="88"/>
        <end position="110"/>
    </location>
</feature>
<comment type="subcellular location">
    <subcellularLocation>
        <location evidence="1 8">Membrane</location>
        <topology evidence="1 8">Multi-pass membrane protein</topology>
    </subcellularLocation>
</comment>
<dbReference type="AlphaFoldDB" id="A0A8C5MWG1"/>
<comment type="similarity">
    <text evidence="2 8">Belongs to the tetraspanin (TM4SF) family.</text>
</comment>
<dbReference type="Ensembl" id="ENSLLET00000021516.1">
    <property type="protein sequence ID" value="ENSLLEP00000020706.1"/>
    <property type="gene ID" value="ENSLLEG00000013092.1"/>
</dbReference>
<dbReference type="GeneTree" id="ENSGT00940000160779"/>
<keyword evidence="4 8" id="KW-0812">Transmembrane</keyword>
<reference evidence="9" key="1">
    <citation type="submission" date="2025-05" db="UniProtKB">
        <authorList>
            <consortium name="Ensembl"/>
        </authorList>
    </citation>
    <scope>IDENTIFICATION</scope>
</reference>
<feature type="transmembrane region" description="Helical" evidence="8">
    <location>
        <begin position="12"/>
        <end position="37"/>
    </location>
</feature>
<dbReference type="PANTHER" id="PTHR47110:SF2">
    <property type="entry name" value="UROPLAKIN-1B"/>
    <property type="match status" value="1"/>
</dbReference>
<dbReference type="Proteomes" id="UP000694569">
    <property type="component" value="Unplaced"/>
</dbReference>
<dbReference type="FunFam" id="1.10.1450.10:FF:000014">
    <property type="entry name" value="Tetraspanin"/>
    <property type="match status" value="1"/>
</dbReference>
<dbReference type="Gene3D" id="1.10.1450.10">
    <property type="entry name" value="Tetraspanin"/>
    <property type="match status" value="1"/>
</dbReference>
<accession>A0A8C5MWG1</accession>
<dbReference type="PIRSF" id="PIRSF002419">
    <property type="entry name" value="Tetraspanin"/>
    <property type="match status" value="1"/>
</dbReference>
<organism evidence="9 10">
    <name type="scientific">Leptobrachium leishanense</name>
    <name type="common">Leishan spiny toad</name>
    <dbReference type="NCBI Taxonomy" id="445787"/>
    <lineage>
        <taxon>Eukaryota</taxon>
        <taxon>Metazoa</taxon>
        <taxon>Chordata</taxon>
        <taxon>Craniata</taxon>
        <taxon>Vertebrata</taxon>
        <taxon>Euteleostomi</taxon>
        <taxon>Amphibia</taxon>
        <taxon>Batrachia</taxon>
        <taxon>Anura</taxon>
        <taxon>Pelobatoidea</taxon>
        <taxon>Megophryidae</taxon>
        <taxon>Leptobrachium</taxon>
    </lineage>
</organism>
<dbReference type="InterPro" id="IPR018499">
    <property type="entry name" value="Tetraspanin/Peripherin"/>
</dbReference>
<dbReference type="PANTHER" id="PTHR47110">
    <property type="entry name" value="TESTIS-SPECIFIC EXPRESSED PROTEIN 55"/>
    <property type="match status" value="1"/>
</dbReference>
<comment type="subunit">
    <text evidence="3">Heterodimer with uroplakin-3A (UPK3A) or uroplakin-3B (UPK3B).</text>
</comment>
<evidence type="ECO:0000256" key="1">
    <source>
        <dbReference type="ARBA" id="ARBA00004141"/>
    </source>
</evidence>
<dbReference type="Ensembl" id="ENSLLET00000021447.1">
    <property type="protein sequence ID" value="ENSLLEP00000020638.1"/>
    <property type="gene ID" value="ENSLLEG00000013092.1"/>
</dbReference>
<feature type="transmembrane region" description="Helical" evidence="8">
    <location>
        <begin position="234"/>
        <end position="256"/>
    </location>
</feature>
<name>A0A8C5MWG1_9ANUR</name>
<keyword evidence="10" id="KW-1185">Reference proteome</keyword>
<keyword evidence="7" id="KW-0325">Glycoprotein</keyword>
<dbReference type="InterPro" id="IPR000301">
    <property type="entry name" value="Tetraspanin_animals"/>
</dbReference>
<gene>
    <name evidence="9" type="primary">UPK1B</name>
</gene>
<keyword evidence="6 8" id="KW-0472">Membrane</keyword>
<feature type="transmembrane region" description="Helical" evidence="8">
    <location>
        <begin position="57"/>
        <end position="81"/>
    </location>
</feature>
<evidence type="ECO:0000313" key="9">
    <source>
        <dbReference type="Ensembl" id="ENSLLEP00000020706.1"/>
    </source>
</evidence>
<sequence length="261" mass="29416">MAAGGSSVRCFQGLLIFGNVIIGLCGLALTAECIFFVSDQQSLYPLLEATDNDDIYAAAWIGIFTGFCFFLLSIMGIIGIMKSNRRLLLAYLILMFVVYCFEAASAITAATQRDFFVKELFLRQMLDRYQNNAYSANDDELTKNKGVTGVWDNLMLQKNCCGVNGPKDWQDYNSTFRTLNSDLAFPWPTQCCVMNPPGVPKDLNACRVGLQGYLKTTGCYDVISGFMNHHAWGVAWFGFAILCWTFWVLLGTMFYWTRIEY</sequence>
<dbReference type="GO" id="GO:0016020">
    <property type="term" value="C:membrane"/>
    <property type="evidence" value="ECO:0007669"/>
    <property type="project" value="UniProtKB-SubCell"/>
</dbReference>
<evidence type="ECO:0000256" key="6">
    <source>
        <dbReference type="ARBA" id="ARBA00023136"/>
    </source>
</evidence>
<evidence type="ECO:0000256" key="2">
    <source>
        <dbReference type="ARBA" id="ARBA00006840"/>
    </source>
</evidence>
<dbReference type="CDD" id="cd03156">
    <property type="entry name" value="uroplakin_I_like_LEL"/>
    <property type="match status" value="1"/>
</dbReference>
<evidence type="ECO:0000256" key="5">
    <source>
        <dbReference type="ARBA" id="ARBA00022989"/>
    </source>
</evidence>
<keyword evidence="5 8" id="KW-1133">Transmembrane helix</keyword>
<evidence type="ECO:0000256" key="7">
    <source>
        <dbReference type="ARBA" id="ARBA00023180"/>
    </source>
</evidence>
<evidence type="ECO:0000256" key="3">
    <source>
        <dbReference type="ARBA" id="ARBA00011304"/>
    </source>
</evidence>
<dbReference type="SUPFAM" id="SSF48652">
    <property type="entry name" value="Tetraspanin"/>
    <property type="match status" value="1"/>
</dbReference>
<protein>
    <recommendedName>
        <fullName evidence="8">Tetraspanin</fullName>
    </recommendedName>
</protein>
<evidence type="ECO:0000256" key="4">
    <source>
        <dbReference type="ARBA" id="ARBA00022692"/>
    </source>
</evidence>
<proteinExistence type="inferred from homology"/>
<dbReference type="OrthoDB" id="5982705at2759"/>
<dbReference type="PRINTS" id="PR00259">
    <property type="entry name" value="TMFOUR"/>
</dbReference>